<dbReference type="Proteomes" id="UP000431744">
    <property type="component" value="Unassembled WGS sequence"/>
</dbReference>
<keyword evidence="2" id="KW-0812">Transmembrane</keyword>
<protein>
    <submittedName>
        <fullName evidence="3">DUF4229 domain-containing protein</fullName>
    </submittedName>
</protein>
<name>A0A6H9WN20_9MICO</name>
<evidence type="ECO:0000256" key="2">
    <source>
        <dbReference type="SAM" id="Phobius"/>
    </source>
</evidence>
<gene>
    <name evidence="3" type="ORF">F8O04_09835</name>
</gene>
<dbReference type="EMBL" id="WBJY01000002">
    <property type="protein sequence ID" value="KAB1648026.1"/>
    <property type="molecule type" value="Genomic_DNA"/>
</dbReference>
<evidence type="ECO:0000313" key="4">
    <source>
        <dbReference type="Proteomes" id="UP000431744"/>
    </source>
</evidence>
<keyword evidence="2" id="KW-1133">Transmembrane helix</keyword>
<sequence length="142" mass="15574">MDSKRAWVGYAVIRVLAFVVPFTLVMVAYPAWSFNWVAGVVAGTIIGVGVSYLFLRRHRLRMGADLAAIRERRDQRMQLDREEDSVLDAEEEPVETGQGRSETGQDQSSDVAGDAGEPDGPVDPKDPRSPDTPGDPDASDDR</sequence>
<dbReference type="RefSeq" id="WP_158029221.1">
    <property type="nucleotide sequence ID" value="NZ_BMHG01000001.1"/>
</dbReference>
<dbReference type="AlphaFoldDB" id="A0A6H9WN20"/>
<comment type="caution">
    <text evidence="3">The sequence shown here is derived from an EMBL/GenBank/DDBJ whole genome shotgun (WGS) entry which is preliminary data.</text>
</comment>
<evidence type="ECO:0000313" key="3">
    <source>
        <dbReference type="EMBL" id="KAB1648026.1"/>
    </source>
</evidence>
<keyword evidence="2" id="KW-0472">Membrane</keyword>
<feature type="compositionally biased region" description="Basic and acidic residues" evidence="1">
    <location>
        <begin position="71"/>
        <end position="80"/>
    </location>
</feature>
<feature type="compositionally biased region" description="Acidic residues" evidence="1">
    <location>
        <begin position="81"/>
        <end position="94"/>
    </location>
</feature>
<keyword evidence="4" id="KW-1185">Reference proteome</keyword>
<proteinExistence type="predicted"/>
<feature type="transmembrane region" description="Helical" evidence="2">
    <location>
        <begin position="7"/>
        <end position="29"/>
    </location>
</feature>
<evidence type="ECO:0000256" key="1">
    <source>
        <dbReference type="SAM" id="MobiDB-lite"/>
    </source>
</evidence>
<feature type="transmembrane region" description="Helical" evidence="2">
    <location>
        <begin position="35"/>
        <end position="55"/>
    </location>
</feature>
<dbReference type="OrthoDB" id="5126175at2"/>
<organism evidence="3 4">
    <name type="scientific">Pseudoclavibacter endophyticus</name>
    <dbReference type="NCBI Taxonomy" id="1778590"/>
    <lineage>
        <taxon>Bacteria</taxon>
        <taxon>Bacillati</taxon>
        <taxon>Actinomycetota</taxon>
        <taxon>Actinomycetes</taxon>
        <taxon>Micrococcales</taxon>
        <taxon>Microbacteriaceae</taxon>
        <taxon>Pseudoclavibacter</taxon>
    </lineage>
</organism>
<feature type="region of interest" description="Disordered" evidence="1">
    <location>
        <begin position="71"/>
        <end position="142"/>
    </location>
</feature>
<reference evidence="3 4" key="1">
    <citation type="submission" date="2019-09" db="EMBL/GenBank/DDBJ databases">
        <title>Phylogeny of genus Pseudoclavibacter and closely related genus.</title>
        <authorList>
            <person name="Li Y."/>
        </authorList>
    </citation>
    <scope>NUCLEOTIDE SEQUENCE [LARGE SCALE GENOMIC DNA]</scope>
    <source>
        <strain evidence="3 4">EGI 60007</strain>
    </source>
</reference>
<accession>A0A6H9WN20</accession>
<feature type="compositionally biased region" description="Polar residues" evidence="1">
    <location>
        <begin position="98"/>
        <end position="110"/>
    </location>
</feature>